<evidence type="ECO:0000256" key="1">
    <source>
        <dbReference type="ARBA" id="ARBA00016067"/>
    </source>
</evidence>
<evidence type="ECO:0000256" key="6">
    <source>
        <dbReference type="SAM" id="MobiDB-lite"/>
    </source>
</evidence>
<feature type="domain" description="Anaphase-promoting complex subunit 4 long" evidence="7">
    <location>
        <begin position="361"/>
        <end position="549"/>
    </location>
</feature>
<organism evidence="8 9">
    <name type="scientific">Rhodotorula diobovata</name>
    <dbReference type="NCBI Taxonomy" id="5288"/>
    <lineage>
        <taxon>Eukaryota</taxon>
        <taxon>Fungi</taxon>
        <taxon>Dikarya</taxon>
        <taxon>Basidiomycota</taxon>
        <taxon>Pucciniomycotina</taxon>
        <taxon>Microbotryomycetes</taxon>
        <taxon>Sporidiobolales</taxon>
        <taxon>Sporidiobolaceae</taxon>
        <taxon>Rhodotorula</taxon>
    </lineage>
</organism>
<evidence type="ECO:0000256" key="3">
    <source>
        <dbReference type="ARBA" id="ARBA00022776"/>
    </source>
</evidence>
<dbReference type="OrthoDB" id="10259843at2759"/>
<protein>
    <recommendedName>
        <fullName evidence="1">Anaphase-promoting complex subunit 4</fullName>
    </recommendedName>
</protein>
<evidence type="ECO:0000259" key="7">
    <source>
        <dbReference type="Pfam" id="PF12896"/>
    </source>
</evidence>
<evidence type="ECO:0000313" key="9">
    <source>
        <dbReference type="Proteomes" id="UP000311382"/>
    </source>
</evidence>
<dbReference type="GO" id="GO:0005680">
    <property type="term" value="C:anaphase-promoting complex"/>
    <property type="evidence" value="ECO:0007669"/>
    <property type="project" value="InterPro"/>
</dbReference>
<dbReference type="InterPro" id="IPR024790">
    <property type="entry name" value="APC4_long_dom"/>
</dbReference>
<name>A0A5C5FY84_9BASI</name>
<keyword evidence="4" id="KW-0833">Ubl conjugation pathway</keyword>
<evidence type="ECO:0000256" key="2">
    <source>
        <dbReference type="ARBA" id="ARBA00022618"/>
    </source>
</evidence>
<keyword evidence="2" id="KW-0132">Cell division</keyword>
<dbReference type="GO" id="GO:0070979">
    <property type="term" value="P:protein K11-linked ubiquitination"/>
    <property type="evidence" value="ECO:0007669"/>
    <property type="project" value="TreeGrafter"/>
</dbReference>
<dbReference type="Proteomes" id="UP000311382">
    <property type="component" value="Unassembled WGS sequence"/>
</dbReference>
<proteinExistence type="predicted"/>
<sequence length="592" mass="63045">MEGGLPLVSTKTLPVAHALQRDALCPVDVDLCALTSPSDAPDSKLALYRTGASPDRIWEWTPPPPPAPPPTGKLGRLGLKGKAKAQPSGKVGRVAWNPQGDILAVLALPPSSASSSPSTLSLLSIHTGAPLLPPASPLPSTSPPTSLSWQCLSLSHDPLLPAWGLQLIDRLPALPKIPKDGLPTAGAAEGPGGARMAFGTGGPGGGPGAGGSGGPGGGGGAGVFGAKQAMLERERAKEAQRPLSMQDAAERFPTLLPAARVDDEGAGGFGDPKARAMLRLREHGDEGDAVEHTVLCVGDEKGGVHLFLGGSVYLGTVEVGGPVLAVTALPSTTTPASAAFAIHFSTPTSPLSVRHLSLPLPATLSSVLRQSSALRALLQHAFDALQDARSLWDEARRIGKGWLQRIADVSRPHGVTTAPTTQLHLLLLTGRPTRALHDFLASKMNERGLVKWEQAMGLALERLRRVGWMSVAPAMERAVVLLREVDGWARWPDKFAAYELSREDVLRATELAKQAIRASAHFQREVEEEERCFKQLSVWLHYELDKVAQQEGSERRSRRSSPLDSRARHSRIARSSRRQRRGLRSSRLGRAR</sequence>
<keyword evidence="9" id="KW-1185">Reference proteome</keyword>
<comment type="caution">
    <text evidence="8">The sequence shown here is derived from an EMBL/GenBank/DDBJ whole genome shotgun (WGS) entry which is preliminary data.</text>
</comment>
<dbReference type="PANTHER" id="PTHR13260">
    <property type="entry name" value="ANAPHASE PROMOTING COMPLEX SUBUNIT 4 APC4"/>
    <property type="match status" value="1"/>
</dbReference>
<feature type="compositionally biased region" description="Gly residues" evidence="6">
    <location>
        <begin position="189"/>
        <end position="223"/>
    </location>
</feature>
<feature type="region of interest" description="Disordered" evidence="6">
    <location>
        <begin position="551"/>
        <end position="592"/>
    </location>
</feature>
<dbReference type="GO" id="GO:0034399">
    <property type="term" value="C:nuclear periphery"/>
    <property type="evidence" value="ECO:0007669"/>
    <property type="project" value="TreeGrafter"/>
</dbReference>
<dbReference type="STRING" id="5288.A0A5C5FY84"/>
<dbReference type="EMBL" id="SOZI01000036">
    <property type="protein sequence ID" value="TNY21837.1"/>
    <property type="molecule type" value="Genomic_DNA"/>
</dbReference>
<feature type="region of interest" description="Disordered" evidence="6">
    <location>
        <begin position="182"/>
        <end position="224"/>
    </location>
</feature>
<evidence type="ECO:0000256" key="4">
    <source>
        <dbReference type="ARBA" id="ARBA00022786"/>
    </source>
</evidence>
<dbReference type="AlphaFoldDB" id="A0A5C5FY84"/>
<evidence type="ECO:0000256" key="5">
    <source>
        <dbReference type="ARBA" id="ARBA00023306"/>
    </source>
</evidence>
<keyword evidence="3" id="KW-0498">Mitosis</keyword>
<dbReference type="GO" id="GO:0051301">
    <property type="term" value="P:cell division"/>
    <property type="evidence" value="ECO:0007669"/>
    <property type="project" value="UniProtKB-KW"/>
</dbReference>
<evidence type="ECO:0000313" key="8">
    <source>
        <dbReference type="EMBL" id="TNY21837.1"/>
    </source>
</evidence>
<reference evidence="8 9" key="1">
    <citation type="submission" date="2019-03" db="EMBL/GenBank/DDBJ databases">
        <title>Rhodosporidium diobovatum UCD-FST 08-225 genome sequencing, assembly, and annotation.</title>
        <authorList>
            <person name="Fakankun I.U."/>
            <person name="Fristensky B."/>
            <person name="Levin D.B."/>
        </authorList>
    </citation>
    <scope>NUCLEOTIDE SEQUENCE [LARGE SCALE GENOMIC DNA]</scope>
    <source>
        <strain evidence="8 9">UCD-FST 08-225</strain>
    </source>
</reference>
<accession>A0A5C5FY84</accession>
<dbReference type="PANTHER" id="PTHR13260:SF0">
    <property type="entry name" value="ANAPHASE-PROMOTING COMPLEX SUBUNIT 4"/>
    <property type="match status" value="1"/>
</dbReference>
<keyword evidence="5" id="KW-0131">Cell cycle</keyword>
<feature type="compositionally biased region" description="Basic residues" evidence="6">
    <location>
        <begin position="568"/>
        <end position="592"/>
    </location>
</feature>
<dbReference type="InterPro" id="IPR024789">
    <property type="entry name" value="APC4"/>
</dbReference>
<dbReference type="GO" id="GO:0031145">
    <property type="term" value="P:anaphase-promoting complex-dependent catabolic process"/>
    <property type="evidence" value="ECO:0007669"/>
    <property type="project" value="InterPro"/>
</dbReference>
<gene>
    <name evidence="8" type="ORF">DMC30DRAFT_181299</name>
</gene>
<dbReference type="Pfam" id="PF12896">
    <property type="entry name" value="ANAPC4"/>
    <property type="match status" value="1"/>
</dbReference>